<evidence type="ECO:0000313" key="4">
    <source>
        <dbReference type="Proteomes" id="UP001589793"/>
    </source>
</evidence>
<feature type="domain" description="HTH iclR-type" evidence="2">
    <location>
        <begin position="32"/>
        <end position="61"/>
    </location>
</feature>
<name>A0ABV6RGR0_9MICO</name>
<dbReference type="InterPro" id="IPR000600">
    <property type="entry name" value="ROK"/>
</dbReference>
<accession>A0ABV6RGR0</accession>
<dbReference type="RefSeq" id="WP_376981870.1">
    <property type="nucleotide sequence ID" value="NZ_JBHLSV010000019.1"/>
</dbReference>
<evidence type="ECO:0000259" key="2">
    <source>
        <dbReference type="Pfam" id="PF09339"/>
    </source>
</evidence>
<evidence type="ECO:0000256" key="1">
    <source>
        <dbReference type="ARBA" id="ARBA00006479"/>
    </source>
</evidence>
<comment type="similarity">
    <text evidence="1">Belongs to the ROK (NagC/XylR) family.</text>
</comment>
<comment type="caution">
    <text evidence="3">The sequence shown here is derived from an EMBL/GenBank/DDBJ whole genome shotgun (WGS) entry which is preliminary data.</text>
</comment>
<sequence length="380" mass="40148">MDPRPAVPAQPPSASAGEVYEHLVRWGPHARTDLARRLGLSSPTLTRLTRELLELGLLRELPPQPQIKGRPQQPLDVAEDHARFIGVKITAQRVYAAVVTVRGVALEELSATLGPVTPEAVLEQTVALCAPLVAAHPRVAGVGVGIGAQVDGQGTIRASAMLDWHEPFALRAVLEERLGLPVSVSNDFHALLEGLAWFGVGRRHRSFAVVTIGAGVGVGSVEGEAVHRGRLHLAGLTGSLPTITRDGRGVPLREAASTAHVLRSARRRGAIGDGDGLEVLVDRARAGEGSALETVHDVAHAVAVASAGLVGVLDPEALILGGEAVDLLRIDGDFPDFLRARLTAAQRDVVIRFLPADFDDWARGAAVIAVRRFITGREPG</sequence>
<dbReference type="Gene3D" id="1.10.10.10">
    <property type="entry name" value="Winged helix-like DNA-binding domain superfamily/Winged helix DNA-binding domain"/>
    <property type="match status" value="1"/>
</dbReference>
<dbReference type="InterPro" id="IPR036390">
    <property type="entry name" value="WH_DNA-bd_sf"/>
</dbReference>
<dbReference type="PANTHER" id="PTHR18964:SF149">
    <property type="entry name" value="BIFUNCTIONAL UDP-N-ACETYLGLUCOSAMINE 2-EPIMERASE_N-ACETYLMANNOSAMINE KINASE"/>
    <property type="match status" value="1"/>
</dbReference>
<proteinExistence type="inferred from homology"/>
<dbReference type="Proteomes" id="UP001589793">
    <property type="component" value="Unassembled WGS sequence"/>
</dbReference>
<dbReference type="InterPro" id="IPR036388">
    <property type="entry name" value="WH-like_DNA-bd_sf"/>
</dbReference>
<dbReference type="EMBL" id="JBHLSV010000019">
    <property type="protein sequence ID" value="MFC0675128.1"/>
    <property type="molecule type" value="Genomic_DNA"/>
</dbReference>
<keyword evidence="4" id="KW-1185">Reference proteome</keyword>
<dbReference type="InterPro" id="IPR043129">
    <property type="entry name" value="ATPase_NBD"/>
</dbReference>
<dbReference type="SUPFAM" id="SSF46785">
    <property type="entry name" value="Winged helix' DNA-binding domain"/>
    <property type="match status" value="1"/>
</dbReference>
<dbReference type="SUPFAM" id="SSF53067">
    <property type="entry name" value="Actin-like ATPase domain"/>
    <property type="match status" value="1"/>
</dbReference>
<dbReference type="Gene3D" id="3.30.420.40">
    <property type="match status" value="2"/>
</dbReference>
<protein>
    <submittedName>
        <fullName evidence="3">ROK family protein</fullName>
    </submittedName>
</protein>
<dbReference type="Pfam" id="PF00480">
    <property type="entry name" value="ROK"/>
    <property type="match status" value="1"/>
</dbReference>
<reference evidence="3 4" key="1">
    <citation type="submission" date="2024-09" db="EMBL/GenBank/DDBJ databases">
        <authorList>
            <person name="Sun Q."/>
            <person name="Mori K."/>
        </authorList>
    </citation>
    <scope>NUCLEOTIDE SEQUENCE [LARGE SCALE GENOMIC DNA]</scope>
    <source>
        <strain evidence="3 4">CICC 10874</strain>
    </source>
</reference>
<dbReference type="Pfam" id="PF09339">
    <property type="entry name" value="HTH_IclR"/>
    <property type="match status" value="1"/>
</dbReference>
<organism evidence="3 4">
    <name type="scientific">Brachybacterium hainanense</name>
    <dbReference type="NCBI Taxonomy" id="1541174"/>
    <lineage>
        <taxon>Bacteria</taxon>
        <taxon>Bacillati</taxon>
        <taxon>Actinomycetota</taxon>
        <taxon>Actinomycetes</taxon>
        <taxon>Micrococcales</taxon>
        <taxon>Dermabacteraceae</taxon>
        <taxon>Brachybacterium</taxon>
    </lineage>
</organism>
<dbReference type="InterPro" id="IPR005471">
    <property type="entry name" value="Tscrpt_reg_IclR_N"/>
</dbReference>
<gene>
    <name evidence="3" type="ORF">ACFFF6_14280</name>
</gene>
<evidence type="ECO:0000313" key="3">
    <source>
        <dbReference type="EMBL" id="MFC0675128.1"/>
    </source>
</evidence>
<dbReference type="PANTHER" id="PTHR18964">
    <property type="entry name" value="ROK (REPRESSOR, ORF, KINASE) FAMILY"/>
    <property type="match status" value="1"/>
</dbReference>